<gene>
    <name evidence="2" type="ORF">AMJ74_06185</name>
</gene>
<comment type="caution">
    <text evidence="2">The sequence shown here is derived from an EMBL/GenBank/DDBJ whole genome shotgun (WGS) entry which is preliminary data.</text>
</comment>
<feature type="domain" description="GWxTD" evidence="1">
    <location>
        <begin position="201"/>
        <end position="330"/>
    </location>
</feature>
<proteinExistence type="predicted"/>
<protein>
    <recommendedName>
        <fullName evidence="1">GWxTD domain-containing protein</fullName>
    </recommendedName>
</protein>
<accession>A0A0S8JSJ4</accession>
<dbReference type="Proteomes" id="UP000050975">
    <property type="component" value="Unassembled WGS sequence"/>
</dbReference>
<dbReference type="NCBIfam" id="TIGR04514">
    <property type="entry name" value="GWxTD_dom"/>
    <property type="match status" value="1"/>
</dbReference>
<reference evidence="2 3" key="1">
    <citation type="journal article" date="2015" name="Microbiome">
        <title>Genomic resolution of linkages in carbon, nitrogen, and sulfur cycling among widespread estuary sediment bacteria.</title>
        <authorList>
            <person name="Baker B.J."/>
            <person name="Lazar C.S."/>
            <person name="Teske A.P."/>
            <person name="Dick G.J."/>
        </authorList>
    </citation>
    <scope>NUCLEOTIDE SEQUENCE [LARGE SCALE GENOMIC DNA]</scope>
    <source>
        <strain evidence="2">SM1_77</strain>
    </source>
</reference>
<name>A0A0S8JSJ4_UNCW3</name>
<dbReference type="Pfam" id="PF20094">
    <property type="entry name" value="GWxTD_dom"/>
    <property type="match status" value="1"/>
</dbReference>
<dbReference type="EMBL" id="LJVE01000136">
    <property type="protein sequence ID" value="KPL12772.1"/>
    <property type="molecule type" value="Genomic_DNA"/>
</dbReference>
<evidence type="ECO:0000313" key="3">
    <source>
        <dbReference type="Proteomes" id="UP000050975"/>
    </source>
</evidence>
<dbReference type="InterPro" id="IPR030959">
    <property type="entry name" value="GWxTD_dom"/>
</dbReference>
<evidence type="ECO:0000313" key="2">
    <source>
        <dbReference type="EMBL" id="KPL12772.1"/>
    </source>
</evidence>
<organism evidence="2 3">
    <name type="scientific">candidate division WOR_3 bacterium SM1_77</name>
    <dbReference type="NCBI Taxonomy" id="1703778"/>
    <lineage>
        <taxon>Bacteria</taxon>
        <taxon>Bacteria division WOR-3</taxon>
    </lineage>
</organism>
<evidence type="ECO:0000259" key="1">
    <source>
        <dbReference type="Pfam" id="PF20094"/>
    </source>
</evidence>
<sequence>MIFLLFCQIEIQAVNRTISETVQELVLFLTIPRQKLQYVVQDDSFFGNYEIQLTVYDKSNNQLTGDYWLKTVAEDTIDIRDSVKLRIPQNSDYYIFKIFDLHGGELHSTMQQLLQVKSMGNVFWKIIDDTLKFTFKVFNQQGTIDSIIVTIGEKAKTVKMRKGIYVDSVMFDIASLPVDEHSLHLVLYSGPSIIDESVIPIKISRPFYLDAEQWSLKVEQLEYVATTSERNILRNASAGERDSLWREFWKGHDPTPNTILNEKEIEYFERIAYAEEHFANGDRGWRSDRARIFVKNGPPDEIQAYPYEPDSFPYEIWLYYKNNLRFVFVDRYGFGQYVLVNPGGIGI</sequence>
<dbReference type="AlphaFoldDB" id="A0A0S8JSJ4"/>